<feature type="transmembrane region" description="Helical" evidence="7">
    <location>
        <begin position="12"/>
        <end position="33"/>
    </location>
</feature>
<comment type="catalytic activity">
    <reaction evidence="7">
        <text>L-cysteinyl-[protein] + hexadecanoyl-CoA = S-hexadecanoyl-L-cysteinyl-[protein] + CoA</text>
        <dbReference type="Rhea" id="RHEA:36683"/>
        <dbReference type="Rhea" id="RHEA-COMP:10131"/>
        <dbReference type="Rhea" id="RHEA-COMP:11032"/>
        <dbReference type="ChEBI" id="CHEBI:29950"/>
        <dbReference type="ChEBI" id="CHEBI:57287"/>
        <dbReference type="ChEBI" id="CHEBI:57379"/>
        <dbReference type="ChEBI" id="CHEBI:74151"/>
        <dbReference type="EC" id="2.3.1.225"/>
    </reaction>
</comment>
<comment type="caution">
    <text evidence="10">The sequence shown here is derived from an EMBL/GenBank/DDBJ whole genome shotgun (WGS) entry which is preliminary data.</text>
</comment>
<feature type="transmembrane region" description="Helical" evidence="7">
    <location>
        <begin position="45"/>
        <end position="68"/>
    </location>
</feature>
<dbReference type="GO" id="GO:0019706">
    <property type="term" value="F:protein-cysteine S-palmitoyltransferase activity"/>
    <property type="evidence" value="ECO:0007669"/>
    <property type="project" value="UniProtKB-EC"/>
</dbReference>
<dbReference type="InterPro" id="IPR039859">
    <property type="entry name" value="PFA4/ZDH16/20/ERF2-like"/>
</dbReference>
<proteinExistence type="inferred from homology"/>
<gene>
    <name evidence="10" type="ORF">BSTOLATCC_MIC36381</name>
</gene>
<evidence type="ECO:0000256" key="8">
    <source>
        <dbReference type="SAM" id="MobiDB-lite"/>
    </source>
</evidence>
<dbReference type="AlphaFoldDB" id="A0AAU9JBF3"/>
<evidence type="ECO:0000256" key="7">
    <source>
        <dbReference type="RuleBase" id="RU079119"/>
    </source>
</evidence>
<dbReference type="Proteomes" id="UP001162131">
    <property type="component" value="Unassembled WGS sequence"/>
</dbReference>
<comment type="subcellular location">
    <subcellularLocation>
        <location evidence="1">Membrane</location>
        <topology evidence="1">Multi-pass membrane protein</topology>
    </subcellularLocation>
</comment>
<evidence type="ECO:0000313" key="10">
    <source>
        <dbReference type="EMBL" id="CAG9324595.1"/>
    </source>
</evidence>
<keyword evidence="4 7" id="KW-1133">Transmembrane helix</keyword>
<evidence type="ECO:0000256" key="6">
    <source>
        <dbReference type="ARBA" id="ARBA00023315"/>
    </source>
</evidence>
<dbReference type="EMBL" id="CAJZBQ010000036">
    <property type="protein sequence ID" value="CAG9324595.1"/>
    <property type="molecule type" value="Genomic_DNA"/>
</dbReference>
<dbReference type="PANTHER" id="PTHR12246">
    <property type="entry name" value="PALMITOYLTRANSFERASE ZDHHC16"/>
    <property type="match status" value="1"/>
</dbReference>
<organism evidence="10 11">
    <name type="scientific">Blepharisma stoltei</name>
    <dbReference type="NCBI Taxonomy" id="1481888"/>
    <lineage>
        <taxon>Eukaryota</taxon>
        <taxon>Sar</taxon>
        <taxon>Alveolata</taxon>
        <taxon>Ciliophora</taxon>
        <taxon>Postciliodesmatophora</taxon>
        <taxon>Heterotrichea</taxon>
        <taxon>Heterotrichida</taxon>
        <taxon>Blepharismidae</taxon>
        <taxon>Blepharisma</taxon>
    </lineage>
</organism>
<feature type="region of interest" description="Disordered" evidence="8">
    <location>
        <begin position="274"/>
        <end position="339"/>
    </location>
</feature>
<evidence type="ECO:0000256" key="4">
    <source>
        <dbReference type="ARBA" id="ARBA00022989"/>
    </source>
</evidence>
<name>A0AAU9JBF3_9CILI</name>
<protein>
    <recommendedName>
        <fullName evidence="7">Palmitoyltransferase</fullName>
        <ecNumber evidence="7">2.3.1.225</ecNumber>
    </recommendedName>
</protein>
<keyword evidence="6 7" id="KW-0012">Acyltransferase</keyword>
<feature type="transmembrane region" description="Helical" evidence="7">
    <location>
        <begin position="177"/>
        <end position="197"/>
    </location>
</feature>
<dbReference type="Pfam" id="PF01529">
    <property type="entry name" value="DHHC"/>
    <property type="match status" value="1"/>
</dbReference>
<evidence type="ECO:0000259" key="9">
    <source>
        <dbReference type="Pfam" id="PF01529"/>
    </source>
</evidence>
<keyword evidence="3 7" id="KW-0812">Transmembrane</keyword>
<dbReference type="EC" id="2.3.1.225" evidence="7"/>
<dbReference type="PROSITE" id="PS50216">
    <property type="entry name" value="DHHC"/>
    <property type="match status" value="1"/>
</dbReference>
<evidence type="ECO:0000256" key="5">
    <source>
        <dbReference type="ARBA" id="ARBA00023136"/>
    </source>
</evidence>
<evidence type="ECO:0000256" key="1">
    <source>
        <dbReference type="ARBA" id="ARBA00004141"/>
    </source>
</evidence>
<keyword evidence="5 7" id="KW-0472">Membrane</keyword>
<evidence type="ECO:0000313" key="11">
    <source>
        <dbReference type="Proteomes" id="UP001162131"/>
    </source>
</evidence>
<reference evidence="10" key="1">
    <citation type="submission" date="2021-09" db="EMBL/GenBank/DDBJ databases">
        <authorList>
            <consortium name="AG Swart"/>
            <person name="Singh M."/>
            <person name="Singh A."/>
            <person name="Seah K."/>
            <person name="Emmerich C."/>
        </authorList>
    </citation>
    <scope>NUCLEOTIDE SEQUENCE</scope>
    <source>
        <strain evidence="10">ATCC30299</strain>
    </source>
</reference>
<evidence type="ECO:0000256" key="2">
    <source>
        <dbReference type="ARBA" id="ARBA00022679"/>
    </source>
</evidence>
<sequence length="339" mass="39467">MSKTAPLTLSKLLGNFFALFVLFVISFIYYNVVHTFHDRYREPKIFLFLFIFHYLLFMLLWCFFRAMLTDPGVVPPLWGFYMGDSEQKRRRYCLMCHVFKPERSHHCSACNRCVLNMDHHCPWINNCVGFYNRKFFILLLVYVLISTTLITITLFPTVYASVKQIIEKRDIYAYKEAALFSAYLLNCLLNGVMFMFLKFHIKLIFTNITTIENMDKQNLPNLIVYNKGYKRNWIQVFGRNPWLWPFPMTGRSGKPVGDGVIWNDEVVQNFDEEIPANENEARRSSRLTGSGVAASRERLASPVRQGNSLEGTRKEFESTLDSSSRVKADSHHVGLLVSP</sequence>
<dbReference type="InterPro" id="IPR001594">
    <property type="entry name" value="Palmitoyltrfase_DHHC"/>
</dbReference>
<accession>A0AAU9JBF3</accession>
<comment type="domain">
    <text evidence="7">The DHHC domain is required for palmitoyltransferase activity.</text>
</comment>
<feature type="domain" description="Palmitoyltransferase DHHC" evidence="9">
    <location>
        <begin position="87"/>
        <end position="216"/>
    </location>
</feature>
<comment type="similarity">
    <text evidence="7">Belongs to the DHHC palmitoyltransferase family.</text>
</comment>
<evidence type="ECO:0000256" key="3">
    <source>
        <dbReference type="ARBA" id="ARBA00022692"/>
    </source>
</evidence>
<feature type="transmembrane region" description="Helical" evidence="7">
    <location>
        <begin position="135"/>
        <end position="156"/>
    </location>
</feature>
<dbReference type="GO" id="GO:0016020">
    <property type="term" value="C:membrane"/>
    <property type="evidence" value="ECO:0007669"/>
    <property type="project" value="UniProtKB-SubCell"/>
</dbReference>
<keyword evidence="11" id="KW-1185">Reference proteome</keyword>
<keyword evidence="2 7" id="KW-0808">Transferase</keyword>